<keyword evidence="2" id="KW-1185">Reference proteome</keyword>
<dbReference type="AlphaFoldDB" id="A0A369UST7"/>
<dbReference type="RefSeq" id="WP_114843505.1">
    <property type="nucleotide sequence ID" value="NZ_JBHSPE010000001.1"/>
</dbReference>
<protein>
    <submittedName>
        <fullName evidence="1">Uncharacterized protein</fullName>
    </submittedName>
</protein>
<comment type="caution">
    <text evidence="1">The sequence shown here is derived from an EMBL/GenBank/DDBJ whole genome shotgun (WGS) entry which is preliminary data.</text>
</comment>
<name>A0A369UST7_9GAMM</name>
<reference evidence="1 2" key="1">
    <citation type="submission" date="2018-07" db="EMBL/GenBank/DDBJ databases">
        <title>Dyella tabacisoli L4-6T, whole genome shotgun sequence.</title>
        <authorList>
            <person name="Zhou X.-K."/>
            <person name="Li W.-J."/>
            <person name="Duan Y.-Q."/>
        </authorList>
    </citation>
    <scope>NUCLEOTIDE SEQUENCE [LARGE SCALE GENOMIC DNA]</scope>
    <source>
        <strain evidence="1 2">L4-6</strain>
    </source>
</reference>
<organism evidence="1 2">
    <name type="scientific">Dyella tabacisoli</name>
    <dbReference type="NCBI Taxonomy" id="2282381"/>
    <lineage>
        <taxon>Bacteria</taxon>
        <taxon>Pseudomonadati</taxon>
        <taxon>Pseudomonadota</taxon>
        <taxon>Gammaproteobacteria</taxon>
        <taxon>Lysobacterales</taxon>
        <taxon>Rhodanobacteraceae</taxon>
        <taxon>Dyella</taxon>
    </lineage>
</organism>
<evidence type="ECO:0000313" key="2">
    <source>
        <dbReference type="Proteomes" id="UP000253782"/>
    </source>
</evidence>
<gene>
    <name evidence="1" type="ORF">DVJ77_00395</name>
</gene>
<evidence type="ECO:0000313" key="1">
    <source>
        <dbReference type="EMBL" id="RDD83115.1"/>
    </source>
</evidence>
<accession>A0A369UST7</accession>
<proteinExistence type="predicted"/>
<dbReference type="EMBL" id="QQAH01000001">
    <property type="protein sequence ID" value="RDD83115.1"/>
    <property type="molecule type" value="Genomic_DNA"/>
</dbReference>
<dbReference type="Proteomes" id="UP000253782">
    <property type="component" value="Unassembled WGS sequence"/>
</dbReference>
<dbReference type="OrthoDB" id="5953947at2"/>
<sequence>MSSLDALAETLRQLFEARQERLAERLIDRCTRSALTDLMVSHYHRLPNRIPYVIRQRLHRRNAEGEKKAGLFIATLPPVFNTWCNEGRRAAIRSVLRELDDADMVQLSAQPKIDPEVASIMREVLVYKMGD</sequence>